<sequence length="424" mass="49833">MAYKEIDESNITLIDSVSSFIEMIRQVKETKEAQDGTSTELYFRGQETEFWDIEPSIFRDDMLSIEHKLMQIPLQKSPTEFRDLNSMFDIMTKYQHYGMCTRLLDLTTNPLVALYFACKKHGAVKYVTEDGEVEKEPYGVIYYTDKYYSSQSTDIEIQIVSALASYDLEKENTLSDVLERLYHDRIIDERTKDNWLVNYREFVKIIQNNYMVMPTYTNERLRKQSGVFLLTSLFSFNKENEVKNSVISKAKGKLKEEFSDTCFYISGEDKENILKELDLYNINEATLFPELEHQLSYIKYANRNLVNPVTDFTKYEEESASNKQDIGVKQPELEQYILDNFDDQFKDIIGEEDVREVLNIIKEHFTVDWYKRNPILSKINMSITGYYFTKCQSRNVAKQKAEQIVALLKQMVEDFITATDERGE</sequence>
<reference evidence="2" key="1">
    <citation type="submission" date="2019-11" db="EMBL/GenBank/DDBJ databases">
        <authorList>
            <person name="Feng L."/>
        </authorList>
    </citation>
    <scope>NUCLEOTIDE SEQUENCE</scope>
    <source>
        <strain evidence="2">RtorquesLFYP15</strain>
    </source>
</reference>
<evidence type="ECO:0000259" key="1">
    <source>
        <dbReference type="SMART" id="SM00901"/>
    </source>
</evidence>
<dbReference type="InterPro" id="IPR014966">
    <property type="entry name" value="FRG-dom"/>
</dbReference>
<accession>A0A6N3F959</accession>
<dbReference type="Pfam" id="PF08867">
    <property type="entry name" value="FRG"/>
    <property type="match status" value="1"/>
</dbReference>
<dbReference type="RefSeq" id="WP_423248897.1">
    <property type="nucleotide sequence ID" value="NZ_CACRUQ010000028.1"/>
</dbReference>
<dbReference type="SMART" id="SM00901">
    <property type="entry name" value="FRG"/>
    <property type="match status" value="1"/>
</dbReference>
<gene>
    <name evidence="2" type="ORF">RTLFYP15_02628</name>
</gene>
<evidence type="ECO:0000313" key="2">
    <source>
        <dbReference type="EMBL" id="VYU48466.1"/>
    </source>
</evidence>
<name>A0A6N3F959_9FIRM</name>
<dbReference type="AlphaFoldDB" id="A0A6N3F959"/>
<feature type="domain" description="FRG" evidence="1">
    <location>
        <begin position="37"/>
        <end position="142"/>
    </location>
</feature>
<organism evidence="2">
    <name type="scientific">[Ruminococcus] torques</name>
    <dbReference type="NCBI Taxonomy" id="33039"/>
    <lineage>
        <taxon>Bacteria</taxon>
        <taxon>Bacillati</taxon>
        <taxon>Bacillota</taxon>
        <taxon>Clostridia</taxon>
        <taxon>Lachnospirales</taxon>
        <taxon>Lachnospiraceae</taxon>
        <taxon>Mediterraneibacter</taxon>
    </lineage>
</organism>
<dbReference type="EMBL" id="CACRUQ010000028">
    <property type="protein sequence ID" value="VYU48466.1"/>
    <property type="molecule type" value="Genomic_DNA"/>
</dbReference>
<proteinExistence type="predicted"/>
<protein>
    <submittedName>
        <fullName evidence="2">FRG domain protein</fullName>
    </submittedName>
</protein>